<sequence>MKENHQRKHIMEEALRAYPPYQEQRRYTPTVKNPDQTKAERKNEPSKSTKRETKHLTPKSMADWLEIYPPKEKKAEEYFEPSRHQKVNNVKAERELDLHGMTWLEAQEAMNRFIQRARQDGIIAVRIIHGKGNRSKVEGGVLKQRVYDYLEADKRIKKVKQAGYRDGQSGACYAIIKVQSM</sequence>
<name>A0A968KW89_9SPIO</name>
<feature type="compositionally biased region" description="Basic and acidic residues" evidence="1">
    <location>
        <begin position="35"/>
        <end position="55"/>
    </location>
</feature>
<dbReference type="EMBL" id="JAATLM010000001">
    <property type="protein sequence ID" value="NIZ68932.1"/>
    <property type="molecule type" value="Genomic_DNA"/>
</dbReference>
<accession>A0A968KW89</accession>
<dbReference type="Proteomes" id="UP000778951">
    <property type="component" value="Unassembled WGS sequence"/>
</dbReference>
<comment type="caution">
    <text evidence="3">The sequence shown here is derived from an EMBL/GenBank/DDBJ whole genome shotgun (WGS) entry which is preliminary data.</text>
</comment>
<feature type="region of interest" description="Disordered" evidence="1">
    <location>
        <begin position="1"/>
        <end position="60"/>
    </location>
</feature>
<dbReference type="SMART" id="SM00463">
    <property type="entry name" value="SMR"/>
    <property type="match status" value="1"/>
</dbReference>
<feature type="domain" description="Smr" evidence="2">
    <location>
        <begin position="96"/>
        <end position="177"/>
    </location>
</feature>
<dbReference type="Pfam" id="PF01713">
    <property type="entry name" value="Smr"/>
    <property type="match status" value="1"/>
</dbReference>
<gene>
    <name evidence="3" type="ORF">HCT48_01695</name>
</gene>
<evidence type="ECO:0000259" key="2">
    <source>
        <dbReference type="PROSITE" id="PS50828"/>
    </source>
</evidence>
<dbReference type="Gene3D" id="3.30.1370.110">
    <property type="match status" value="1"/>
</dbReference>
<reference evidence="3" key="1">
    <citation type="submission" date="2020-03" db="EMBL/GenBank/DDBJ databases">
        <title>Spirochaetal bacteria isolated from arthropods constitute a novel genus Entomospira genus novum within the order Spirochaetales.</title>
        <authorList>
            <person name="Grana-Miraglia L."/>
            <person name="Sikutova S."/>
            <person name="Fingerle V."/>
            <person name="Sing A."/>
            <person name="Castillo-Ramirez S."/>
            <person name="Margos G."/>
            <person name="Rudolf I."/>
        </authorList>
    </citation>
    <scope>NUCLEOTIDE SEQUENCE</scope>
    <source>
        <strain evidence="3">BR149</strain>
    </source>
</reference>
<evidence type="ECO:0000313" key="4">
    <source>
        <dbReference type="Proteomes" id="UP000778951"/>
    </source>
</evidence>
<keyword evidence="4" id="KW-1185">Reference proteome</keyword>
<protein>
    <submittedName>
        <fullName evidence="3">Smr/MutS family protein</fullName>
    </submittedName>
</protein>
<proteinExistence type="predicted"/>
<evidence type="ECO:0000313" key="3">
    <source>
        <dbReference type="EMBL" id="NIZ68932.1"/>
    </source>
</evidence>
<dbReference type="RefSeq" id="WP_167695044.1">
    <property type="nucleotide sequence ID" value="NZ_CP118181.1"/>
</dbReference>
<dbReference type="PANTHER" id="PTHR35562:SF2">
    <property type="entry name" value="DNA ENDONUCLEASE SMRA-RELATED"/>
    <property type="match status" value="1"/>
</dbReference>
<feature type="compositionally biased region" description="Basic and acidic residues" evidence="1">
    <location>
        <begin position="1"/>
        <end position="15"/>
    </location>
</feature>
<dbReference type="InterPro" id="IPR036063">
    <property type="entry name" value="Smr_dom_sf"/>
</dbReference>
<dbReference type="PANTHER" id="PTHR35562">
    <property type="entry name" value="DNA ENDONUCLEASE SMRA-RELATED"/>
    <property type="match status" value="1"/>
</dbReference>
<evidence type="ECO:0000256" key="1">
    <source>
        <dbReference type="SAM" id="MobiDB-lite"/>
    </source>
</evidence>
<dbReference type="SUPFAM" id="SSF160443">
    <property type="entry name" value="SMR domain-like"/>
    <property type="match status" value="1"/>
</dbReference>
<dbReference type="AlphaFoldDB" id="A0A968KW89"/>
<dbReference type="PROSITE" id="PS50828">
    <property type="entry name" value="SMR"/>
    <property type="match status" value="1"/>
</dbReference>
<dbReference type="InterPro" id="IPR002625">
    <property type="entry name" value="Smr_dom"/>
</dbReference>
<organism evidence="3 4">
    <name type="scientific">Entomospira culicis</name>
    <dbReference type="NCBI Taxonomy" id="2719989"/>
    <lineage>
        <taxon>Bacteria</taxon>
        <taxon>Pseudomonadati</taxon>
        <taxon>Spirochaetota</taxon>
        <taxon>Spirochaetia</taxon>
        <taxon>Spirochaetales</taxon>
        <taxon>Spirochaetaceae</taxon>
        <taxon>Entomospira</taxon>
    </lineage>
</organism>